<evidence type="ECO:0000313" key="2">
    <source>
        <dbReference type="WBParaSite" id="Hba_08742"/>
    </source>
</evidence>
<proteinExistence type="predicted"/>
<keyword evidence="1" id="KW-1185">Reference proteome</keyword>
<evidence type="ECO:0000313" key="1">
    <source>
        <dbReference type="Proteomes" id="UP000095283"/>
    </source>
</evidence>
<sequence>MPEEINVRVSDVSGMDSKIVLSGVPRLNTLPGLEATVAVDFFRRRDNPKQDLALVTTLYTTVIIY</sequence>
<dbReference type="AlphaFoldDB" id="A0A1I7WUD2"/>
<dbReference type="WBParaSite" id="Hba_08742">
    <property type="protein sequence ID" value="Hba_08742"/>
    <property type="gene ID" value="Hba_08742"/>
</dbReference>
<organism evidence="1 2">
    <name type="scientific">Heterorhabditis bacteriophora</name>
    <name type="common">Entomopathogenic nematode worm</name>
    <dbReference type="NCBI Taxonomy" id="37862"/>
    <lineage>
        <taxon>Eukaryota</taxon>
        <taxon>Metazoa</taxon>
        <taxon>Ecdysozoa</taxon>
        <taxon>Nematoda</taxon>
        <taxon>Chromadorea</taxon>
        <taxon>Rhabditida</taxon>
        <taxon>Rhabditina</taxon>
        <taxon>Rhabditomorpha</taxon>
        <taxon>Strongyloidea</taxon>
        <taxon>Heterorhabditidae</taxon>
        <taxon>Heterorhabditis</taxon>
    </lineage>
</organism>
<reference evidence="2" key="1">
    <citation type="submission" date="2016-11" db="UniProtKB">
        <authorList>
            <consortium name="WormBaseParasite"/>
        </authorList>
    </citation>
    <scope>IDENTIFICATION</scope>
</reference>
<name>A0A1I7WUD2_HETBA</name>
<protein>
    <submittedName>
        <fullName evidence="2">Kinesin motor domain-containing protein</fullName>
    </submittedName>
</protein>
<accession>A0A1I7WUD2</accession>
<dbReference type="Proteomes" id="UP000095283">
    <property type="component" value="Unplaced"/>
</dbReference>